<dbReference type="SMART" id="SM00387">
    <property type="entry name" value="HATPase_c"/>
    <property type="match status" value="1"/>
</dbReference>
<dbReference type="InterPro" id="IPR004358">
    <property type="entry name" value="Sig_transdc_His_kin-like_C"/>
</dbReference>
<keyword evidence="6" id="KW-0812">Transmembrane</keyword>
<dbReference type="PANTHER" id="PTHR43711">
    <property type="entry name" value="TWO-COMPONENT HISTIDINE KINASE"/>
    <property type="match status" value="1"/>
</dbReference>
<dbReference type="InterPro" id="IPR036890">
    <property type="entry name" value="HATPase_C_sf"/>
</dbReference>
<dbReference type="GO" id="GO:0004673">
    <property type="term" value="F:protein histidine kinase activity"/>
    <property type="evidence" value="ECO:0007669"/>
    <property type="project" value="UniProtKB-EC"/>
</dbReference>
<feature type="domain" description="Histidine kinase" evidence="7">
    <location>
        <begin position="331"/>
        <end position="435"/>
    </location>
</feature>
<dbReference type="Gene3D" id="3.30.565.10">
    <property type="entry name" value="Histidine kinase-like ATPase, C-terminal domain"/>
    <property type="match status" value="1"/>
</dbReference>
<evidence type="ECO:0000256" key="6">
    <source>
        <dbReference type="SAM" id="Phobius"/>
    </source>
</evidence>
<dbReference type="PANTHER" id="PTHR43711:SF1">
    <property type="entry name" value="HISTIDINE KINASE 1"/>
    <property type="match status" value="1"/>
</dbReference>
<dbReference type="PROSITE" id="PS50109">
    <property type="entry name" value="HIS_KIN"/>
    <property type="match status" value="1"/>
</dbReference>
<feature type="transmembrane region" description="Helical" evidence="6">
    <location>
        <begin position="79"/>
        <end position="99"/>
    </location>
</feature>
<proteinExistence type="predicted"/>
<evidence type="ECO:0000313" key="8">
    <source>
        <dbReference type="EMBL" id="OOM10998.1"/>
    </source>
</evidence>
<keyword evidence="4 8" id="KW-0418">Kinase</keyword>
<evidence type="ECO:0000259" key="7">
    <source>
        <dbReference type="PROSITE" id="PS50109"/>
    </source>
</evidence>
<feature type="transmembrane region" description="Helical" evidence="6">
    <location>
        <begin position="170"/>
        <end position="190"/>
    </location>
</feature>
<dbReference type="CDD" id="cd00075">
    <property type="entry name" value="HATPase"/>
    <property type="match status" value="1"/>
</dbReference>
<gene>
    <name evidence="8" type="primary">glnK_1</name>
    <name evidence="8" type="ORF">CLOSAC_25260</name>
</gene>
<name>A0A1S8N3N1_CLOSA</name>
<dbReference type="Pfam" id="PF02518">
    <property type="entry name" value="HATPase_c"/>
    <property type="match status" value="1"/>
</dbReference>
<feature type="transmembrane region" description="Helical" evidence="6">
    <location>
        <begin position="140"/>
        <end position="158"/>
    </location>
</feature>
<evidence type="ECO:0000256" key="2">
    <source>
        <dbReference type="ARBA" id="ARBA00012438"/>
    </source>
</evidence>
<evidence type="ECO:0000256" key="5">
    <source>
        <dbReference type="ARBA" id="ARBA00023012"/>
    </source>
</evidence>
<dbReference type="PRINTS" id="PR00344">
    <property type="entry name" value="BCTRLSENSOR"/>
</dbReference>
<dbReference type="InterPro" id="IPR005467">
    <property type="entry name" value="His_kinase_dom"/>
</dbReference>
<accession>A0A1S8N3N1</accession>
<evidence type="ECO:0000256" key="4">
    <source>
        <dbReference type="ARBA" id="ARBA00022777"/>
    </source>
</evidence>
<reference evidence="8 9" key="1">
    <citation type="submission" date="2016-05" db="EMBL/GenBank/DDBJ databases">
        <title>Microbial solvent formation.</title>
        <authorList>
            <person name="Poehlein A."/>
            <person name="Montoya Solano J.D."/>
            <person name="Flitsch S."/>
            <person name="Krabben P."/>
            <person name="Duerre P."/>
            <person name="Daniel R."/>
        </authorList>
    </citation>
    <scope>NUCLEOTIDE SEQUENCE [LARGE SCALE GENOMIC DNA]</scope>
    <source>
        <strain evidence="8 9">L1-8</strain>
    </source>
</reference>
<keyword evidence="6" id="KW-1133">Transmembrane helix</keyword>
<dbReference type="InterPro" id="IPR003594">
    <property type="entry name" value="HATPase_dom"/>
</dbReference>
<sequence length="436" mass="49437">MVLRFWDEWIRKLVKIILKKDKIKTKTKVCLKNTLISSVIISIFAQISIYPFNSKFVLGVGVIAIGYIFSVVEDIYPIGVGILAGILTALMRSIGVLIFSPDYTYIIALDFIPAIIFYITYGILVTIFPLTNKNKSIINLYFFLVCFDSISNIMEMLVRNMISSSTVKVIIVTAFIRSFIQCIAFIFYNYQKLYIKKSEHQKRYDELNLMVSKIYAEAFYLQKSTNDLNNVMKEAYNLYEISKGKSEFSTKALAIAQNVHEIRKNNDRVLKGINQLVENVEKTEDMFISEIFSIISDNTKRQIEMINPNIYIKFHLEKNCLIKRYYDIFAILNNLIINAIEACSDGNIINAVGQVGKDVLILIVSDNGSGIEDDILPYIFNVGFSTKFNEDTGAMSTGIGLCHVKNLIEDLGGSITVESKLNKGTKFIVNVPISNL</sequence>
<keyword evidence="5" id="KW-0902">Two-component regulatory system</keyword>
<comment type="catalytic activity">
    <reaction evidence="1">
        <text>ATP + protein L-histidine = ADP + protein N-phospho-L-histidine.</text>
        <dbReference type="EC" id="2.7.13.3"/>
    </reaction>
</comment>
<evidence type="ECO:0000313" key="9">
    <source>
        <dbReference type="Proteomes" id="UP000191154"/>
    </source>
</evidence>
<keyword evidence="6" id="KW-0472">Membrane</keyword>
<dbReference type="RefSeq" id="WP_242949946.1">
    <property type="nucleotide sequence ID" value="NZ_LZYZ01000005.1"/>
</dbReference>
<feature type="transmembrane region" description="Helical" evidence="6">
    <location>
        <begin position="105"/>
        <end position="128"/>
    </location>
</feature>
<dbReference type="InterPro" id="IPR050736">
    <property type="entry name" value="Sensor_HK_Regulatory"/>
</dbReference>
<dbReference type="GO" id="GO:0000160">
    <property type="term" value="P:phosphorelay signal transduction system"/>
    <property type="evidence" value="ECO:0007669"/>
    <property type="project" value="UniProtKB-KW"/>
</dbReference>
<dbReference type="Proteomes" id="UP000191154">
    <property type="component" value="Unassembled WGS sequence"/>
</dbReference>
<dbReference type="EC" id="2.7.13.3" evidence="2"/>
<dbReference type="AlphaFoldDB" id="A0A1S8N3N1"/>
<keyword evidence="3 8" id="KW-0808">Transferase</keyword>
<protein>
    <recommendedName>
        <fullName evidence="2">histidine kinase</fullName>
        <ecNumber evidence="2">2.7.13.3</ecNumber>
    </recommendedName>
</protein>
<feature type="transmembrane region" description="Helical" evidence="6">
    <location>
        <begin position="29"/>
        <end position="50"/>
    </location>
</feature>
<feature type="transmembrane region" description="Helical" evidence="6">
    <location>
        <begin position="56"/>
        <end position="72"/>
    </location>
</feature>
<comment type="caution">
    <text evidence="8">The sequence shown here is derived from an EMBL/GenBank/DDBJ whole genome shotgun (WGS) entry which is preliminary data.</text>
</comment>
<evidence type="ECO:0000256" key="3">
    <source>
        <dbReference type="ARBA" id="ARBA00022679"/>
    </source>
</evidence>
<organism evidence="8 9">
    <name type="scientific">Clostridium saccharobutylicum</name>
    <dbReference type="NCBI Taxonomy" id="169679"/>
    <lineage>
        <taxon>Bacteria</taxon>
        <taxon>Bacillati</taxon>
        <taxon>Bacillota</taxon>
        <taxon>Clostridia</taxon>
        <taxon>Eubacteriales</taxon>
        <taxon>Clostridiaceae</taxon>
        <taxon>Clostridium</taxon>
    </lineage>
</organism>
<dbReference type="EMBL" id="LZYZ01000005">
    <property type="protein sequence ID" value="OOM10998.1"/>
    <property type="molecule type" value="Genomic_DNA"/>
</dbReference>
<dbReference type="SUPFAM" id="SSF55874">
    <property type="entry name" value="ATPase domain of HSP90 chaperone/DNA topoisomerase II/histidine kinase"/>
    <property type="match status" value="1"/>
</dbReference>
<evidence type="ECO:0000256" key="1">
    <source>
        <dbReference type="ARBA" id="ARBA00000085"/>
    </source>
</evidence>